<dbReference type="Proteomes" id="UP000236161">
    <property type="component" value="Unassembled WGS sequence"/>
</dbReference>
<accession>A0A2H9ZTP2</accession>
<name>A0A2H9ZTP2_9ASPA</name>
<sequence length="66" mass="7411">MTTQIESCRATVQGRPRTKSIFKSCQGLSGIGKGVYNPVFCFYCFATAQVRHWATIRATSFFRLGQ</sequence>
<organism evidence="1 2">
    <name type="scientific">Apostasia shenzhenica</name>
    <dbReference type="NCBI Taxonomy" id="1088818"/>
    <lineage>
        <taxon>Eukaryota</taxon>
        <taxon>Viridiplantae</taxon>
        <taxon>Streptophyta</taxon>
        <taxon>Embryophyta</taxon>
        <taxon>Tracheophyta</taxon>
        <taxon>Spermatophyta</taxon>
        <taxon>Magnoliopsida</taxon>
        <taxon>Liliopsida</taxon>
        <taxon>Asparagales</taxon>
        <taxon>Orchidaceae</taxon>
        <taxon>Apostasioideae</taxon>
        <taxon>Apostasia</taxon>
    </lineage>
</organism>
<gene>
    <name evidence="1" type="ORF">AXF42_Ash021272</name>
</gene>
<keyword evidence="2" id="KW-1185">Reference proteome</keyword>
<dbReference type="EMBL" id="KZ454115">
    <property type="protein sequence ID" value="PKA46656.1"/>
    <property type="molecule type" value="Genomic_DNA"/>
</dbReference>
<evidence type="ECO:0000313" key="1">
    <source>
        <dbReference type="EMBL" id="PKA46656.1"/>
    </source>
</evidence>
<reference evidence="1 2" key="1">
    <citation type="journal article" date="2017" name="Nature">
        <title>The Apostasia genome and the evolution of orchids.</title>
        <authorList>
            <person name="Zhang G.Q."/>
            <person name="Liu K.W."/>
            <person name="Li Z."/>
            <person name="Lohaus R."/>
            <person name="Hsiao Y.Y."/>
            <person name="Niu S.C."/>
            <person name="Wang J.Y."/>
            <person name="Lin Y.C."/>
            <person name="Xu Q."/>
            <person name="Chen L.J."/>
            <person name="Yoshida K."/>
            <person name="Fujiwara S."/>
            <person name="Wang Z.W."/>
            <person name="Zhang Y.Q."/>
            <person name="Mitsuda N."/>
            <person name="Wang M."/>
            <person name="Liu G.H."/>
            <person name="Pecoraro L."/>
            <person name="Huang H.X."/>
            <person name="Xiao X.J."/>
            <person name="Lin M."/>
            <person name="Wu X.Y."/>
            <person name="Wu W.L."/>
            <person name="Chen Y.Y."/>
            <person name="Chang S.B."/>
            <person name="Sakamoto S."/>
            <person name="Ohme-Takagi M."/>
            <person name="Yagi M."/>
            <person name="Zeng S.J."/>
            <person name="Shen C.Y."/>
            <person name="Yeh C.M."/>
            <person name="Luo Y.B."/>
            <person name="Tsai W.C."/>
            <person name="Van de Peer Y."/>
            <person name="Liu Z.J."/>
        </authorList>
    </citation>
    <scope>NUCLEOTIDE SEQUENCE [LARGE SCALE GENOMIC DNA]</scope>
    <source>
        <strain evidence="2">cv. Shenzhen</strain>
        <tissue evidence="1">Stem</tissue>
    </source>
</reference>
<evidence type="ECO:0000313" key="2">
    <source>
        <dbReference type="Proteomes" id="UP000236161"/>
    </source>
</evidence>
<proteinExistence type="predicted"/>
<dbReference type="AlphaFoldDB" id="A0A2H9ZTP2"/>
<protein>
    <submittedName>
        <fullName evidence="1">Uncharacterized protein</fullName>
    </submittedName>
</protein>